<keyword evidence="4" id="KW-1185">Reference proteome</keyword>
<dbReference type="EMBL" id="NEVH01006580">
    <property type="protein sequence ID" value="PNF37650.1"/>
    <property type="molecule type" value="Genomic_DNA"/>
</dbReference>
<evidence type="ECO:0000256" key="1">
    <source>
        <dbReference type="ARBA" id="ARBA00023002"/>
    </source>
</evidence>
<dbReference type="PRINTS" id="PR00081">
    <property type="entry name" value="GDHRDH"/>
</dbReference>
<dbReference type="PROSITE" id="PS00061">
    <property type="entry name" value="ADH_SHORT"/>
    <property type="match status" value="1"/>
</dbReference>
<dbReference type="InParanoid" id="A0A2J7R9Z7"/>
<dbReference type="SUPFAM" id="SSF51735">
    <property type="entry name" value="NAD(P)-binding Rossmann-fold domains"/>
    <property type="match status" value="1"/>
</dbReference>
<dbReference type="Gene3D" id="3.40.50.720">
    <property type="entry name" value="NAD(P)-binding Rossmann-like Domain"/>
    <property type="match status" value="1"/>
</dbReference>
<dbReference type="InterPro" id="IPR020904">
    <property type="entry name" value="Sc_DH/Rdtase_CS"/>
</dbReference>
<dbReference type="AlphaFoldDB" id="A0A2J7R9Z7"/>
<comment type="similarity">
    <text evidence="2">Belongs to the short-chain dehydrogenases/reductases (SDR) family.</text>
</comment>
<dbReference type="InterPro" id="IPR002347">
    <property type="entry name" value="SDR_fam"/>
</dbReference>
<dbReference type="OrthoDB" id="294295at2759"/>
<dbReference type="Proteomes" id="UP000235965">
    <property type="component" value="Unassembled WGS sequence"/>
</dbReference>
<reference evidence="3 4" key="1">
    <citation type="submission" date="2017-12" db="EMBL/GenBank/DDBJ databases">
        <title>Hemimetabolous genomes reveal molecular basis of termite eusociality.</title>
        <authorList>
            <person name="Harrison M.C."/>
            <person name="Jongepier E."/>
            <person name="Robertson H.M."/>
            <person name="Arning N."/>
            <person name="Bitard-Feildel T."/>
            <person name="Chao H."/>
            <person name="Childers C.P."/>
            <person name="Dinh H."/>
            <person name="Doddapaneni H."/>
            <person name="Dugan S."/>
            <person name="Gowin J."/>
            <person name="Greiner C."/>
            <person name="Han Y."/>
            <person name="Hu H."/>
            <person name="Hughes D.S.T."/>
            <person name="Huylmans A.-K."/>
            <person name="Kemena C."/>
            <person name="Kremer L.P.M."/>
            <person name="Lee S.L."/>
            <person name="Lopez-Ezquerra A."/>
            <person name="Mallet L."/>
            <person name="Monroy-Kuhn J.M."/>
            <person name="Moser A."/>
            <person name="Murali S.C."/>
            <person name="Muzny D.M."/>
            <person name="Otani S."/>
            <person name="Piulachs M.-D."/>
            <person name="Poelchau M."/>
            <person name="Qu J."/>
            <person name="Schaub F."/>
            <person name="Wada-Katsumata A."/>
            <person name="Worley K.C."/>
            <person name="Xie Q."/>
            <person name="Ylla G."/>
            <person name="Poulsen M."/>
            <person name="Gibbs R.A."/>
            <person name="Schal C."/>
            <person name="Richards S."/>
            <person name="Belles X."/>
            <person name="Korb J."/>
            <person name="Bornberg-Bauer E."/>
        </authorList>
    </citation>
    <scope>NUCLEOTIDE SEQUENCE [LARGE SCALE GENOMIC DNA]</scope>
    <source>
        <tissue evidence="3">Whole body</tissue>
    </source>
</reference>
<organism evidence="3 4">
    <name type="scientific">Cryptotermes secundus</name>
    <dbReference type="NCBI Taxonomy" id="105785"/>
    <lineage>
        <taxon>Eukaryota</taxon>
        <taxon>Metazoa</taxon>
        <taxon>Ecdysozoa</taxon>
        <taxon>Arthropoda</taxon>
        <taxon>Hexapoda</taxon>
        <taxon>Insecta</taxon>
        <taxon>Pterygota</taxon>
        <taxon>Neoptera</taxon>
        <taxon>Polyneoptera</taxon>
        <taxon>Dictyoptera</taxon>
        <taxon>Blattodea</taxon>
        <taxon>Blattoidea</taxon>
        <taxon>Termitoidae</taxon>
        <taxon>Kalotermitidae</taxon>
        <taxon>Cryptotermitinae</taxon>
        <taxon>Cryptotermes</taxon>
    </lineage>
</organism>
<dbReference type="GO" id="GO:0016491">
    <property type="term" value="F:oxidoreductase activity"/>
    <property type="evidence" value="ECO:0007669"/>
    <property type="project" value="UniProtKB-KW"/>
</dbReference>
<dbReference type="PRINTS" id="PR00080">
    <property type="entry name" value="SDRFAMILY"/>
</dbReference>
<evidence type="ECO:0000313" key="4">
    <source>
        <dbReference type="Proteomes" id="UP000235965"/>
    </source>
</evidence>
<protein>
    <submittedName>
        <fullName evidence="3">D-beta-hydroxybutyrate dehydrogenase, mitochondrial</fullName>
    </submittedName>
</protein>
<dbReference type="FunCoup" id="A0A2J7R9Z7">
    <property type="interactions" value="15"/>
</dbReference>
<dbReference type="PANTHER" id="PTHR43313:SF36">
    <property type="entry name" value="D-BETA-HYDROXYBUTYRATE DEHYDROGENASE, MITOCHONDRIAL"/>
    <property type="match status" value="1"/>
</dbReference>
<proteinExistence type="inferred from homology"/>
<dbReference type="Pfam" id="PF00106">
    <property type="entry name" value="adh_short"/>
    <property type="match status" value="1"/>
</dbReference>
<dbReference type="GO" id="GO:0008202">
    <property type="term" value="P:steroid metabolic process"/>
    <property type="evidence" value="ECO:0007669"/>
    <property type="project" value="TreeGrafter"/>
</dbReference>
<accession>A0A2J7R9Z7</accession>
<dbReference type="InterPro" id="IPR036291">
    <property type="entry name" value="NAD(P)-bd_dom_sf"/>
</dbReference>
<evidence type="ECO:0000256" key="2">
    <source>
        <dbReference type="RuleBase" id="RU000363"/>
    </source>
</evidence>
<comment type="caution">
    <text evidence="3">The sequence shown here is derived from an EMBL/GenBank/DDBJ whole genome shotgun (WGS) entry which is preliminary data.</text>
</comment>
<evidence type="ECO:0000313" key="3">
    <source>
        <dbReference type="EMBL" id="PNF37650.1"/>
    </source>
</evidence>
<gene>
    <name evidence="3" type="primary">Bdh1</name>
    <name evidence="3" type="ORF">B7P43_G12001</name>
</gene>
<name>A0A2J7R9Z7_9NEOP</name>
<sequence>MGCAVSLPIVAAASVAWLLYSYNFEASTICRLLRRHNFSTVSANQAVFITGCDSGLGYSLALHAHKLGFTVLAGCLHPDGEGGKQLLQLCSKRLHVLGLDVTSGPSVHAALKAVENILARDKFLGVGEEDYLFGVKAGHSLASNVLIVMLLDSAMREPSVGELKALINNAGVMIFGEFEWLTEQHIQSQINVNLLGTMRVTKSFCPLLRKYKGRIITISSHCAAASLPGLSVYGATKAGLAAWCDALRVEQAKYGVRVISYVPGSFVQHSNIMVRQPEYAREMEEAMTPDDHQFFGDYFRRYNEYLCAIPTPGRPVPLPDDKIHSVLEEALLSKYPYSSYTNETPRYKWYHFMFKISPAWLRDRLVKRFIKMPEF</sequence>
<dbReference type="STRING" id="105785.A0A2J7R9Z7"/>
<dbReference type="PANTHER" id="PTHR43313">
    <property type="entry name" value="SHORT-CHAIN DEHYDROGENASE/REDUCTASE FAMILY 9C"/>
    <property type="match status" value="1"/>
</dbReference>
<keyword evidence="1" id="KW-0560">Oxidoreductase</keyword>